<dbReference type="InterPro" id="IPR027417">
    <property type="entry name" value="P-loop_NTPase"/>
</dbReference>
<keyword evidence="4" id="KW-1185">Reference proteome</keyword>
<dbReference type="GO" id="GO:0004715">
    <property type="term" value="F:non-membrane spanning protein tyrosine kinase activity"/>
    <property type="evidence" value="ECO:0007669"/>
    <property type="project" value="UniProtKB-EC"/>
</dbReference>
<dbReference type="EC" id="2.7.10.2" evidence="3"/>
<dbReference type="PANTHER" id="PTHR32309">
    <property type="entry name" value="TYROSINE-PROTEIN KINASE"/>
    <property type="match status" value="1"/>
</dbReference>
<keyword evidence="1" id="KW-0547">Nucleotide-binding</keyword>
<dbReference type="OrthoDB" id="9775724at2"/>
<keyword evidence="3" id="KW-0808">Transferase</keyword>
<dbReference type="InterPro" id="IPR050445">
    <property type="entry name" value="Bact_polysacc_biosynth/exp"/>
</dbReference>
<dbReference type="InterPro" id="IPR005702">
    <property type="entry name" value="Wzc-like_C"/>
</dbReference>
<evidence type="ECO:0000256" key="1">
    <source>
        <dbReference type="ARBA" id="ARBA00022741"/>
    </source>
</evidence>
<protein>
    <submittedName>
        <fullName evidence="3">Tyrosine-protein kinase YwqD</fullName>
        <ecNumber evidence="3">2.7.10.2</ecNumber>
    </submittedName>
</protein>
<sequence>MSDKLTKASQSDLYMAMGDEAQVLWDEMHEISLDEAHLRGQRIVTAQKTDPVHKRFDMLRTRLLLAMREHGWTRIAVTGVTEGCGASFVAANLALSVARMESVRTVLFDMHFTSPSLANLLGVENPGRLSDYLSGRIAPEEYLIRAGRSLALGLNDTKVYHSSELIQQMMTTDVLSEMQDLLCPDMVIFDLPSVLDSDDVLGFLPNVDGVLLVVGGGQTLPEEVQRAEQALADKTQLLGVVLNKAESIF</sequence>
<organism evidence="3 4">
    <name type="scientific">Cognatishimia activa</name>
    <dbReference type="NCBI Taxonomy" id="1715691"/>
    <lineage>
        <taxon>Bacteria</taxon>
        <taxon>Pseudomonadati</taxon>
        <taxon>Pseudomonadota</taxon>
        <taxon>Alphaproteobacteria</taxon>
        <taxon>Rhodobacterales</taxon>
        <taxon>Paracoccaceae</taxon>
        <taxon>Cognatishimia</taxon>
    </lineage>
</organism>
<dbReference type="Gene3D" id="3.40.50.300">
    <property type="entry name" value="P-loop containing nucleotide triphosphate hydrolases"/>
    <property type="match status" value="1"/>
</dbReference>
<keyword evidence="2" id="KW-0067">ATP-binding</keyword>
<dbReference type="CDD" id="cd05387">
    <property type="entry name" value="BY-kinase"/>
    <property type="match status" value="1"/>
</dbReference>
<gene>
    <name evidence="3" type="primary">ywqD</name>
    <name evidence="3" type="ORF">TA5114_00751</name>
</gene>
<proteinExistence type="predicted"/>
<dbReference type="STRING" id="1715691.TA5113_02398"/>
<dbReference type="EMBL" id="CYUE01000006">
    <property type="protein sequence ID" value="CUK24962.1"/>
    <property type="molecule type" value="Genomic_DNA"/>
</dbReference>
<dbReference type="SUPFAM" id="SSF52540">
    <property type="entry name" value="P-loop containing nucleoside triphosphate hydrolases"/>
    <property type="match status" value="1"/>
</dbReference>
<name>A0A0P1IMU7_9RHOB</name>
<dbReference type="Proteomes" id="UP000051184">
    <property type="component" value="Unassembled WGS sequence"/>
</dbReference>
<dbReference type="AlphaFoldDB" id="A0A0P1IMU7"/>
<evidence type="ECO:0000313" key="3">
    <source>
        <dbReference type="EMBL" id="CUK24962.1"/>
    </source>
</evidence>
<reference evidence="4" key="1">
    <citation type="submission" date="2015-09" db="EMBL/GenBank/DDBJ databases">
        <authorList>
            <person name="Rodrigo-Torres Lidia"/>
            <person name="Arahal R.David."/>
        </authorList>
    </citation>
    <scope>NUCLEOTIDE SEQUENCE [LARGE SCALE GENOMIC DNA]</scope>
    <source>
        <strain evidence="4">CECT 5114</strain>
    </source>
</reference>
<keyword evidence="3" id="KW-0418">Kinase</keyword>
<evidence type="ECO:0000313" key="4">
    <source>
        <dbReference type="Proteomes" id="UP000051184"/>
    </source>
</evidence>
<dbReference type="PANTHER" id="PTHR32309:SF31">
    <property type="entry name" value="CAPSULAR EXOPOLYSACCHARIDE FAMILY"/>
    <property type="match status" value="1"/>
</dbReference>
<accession>A0A0P1IMU7</accession>
<evidence type="ECO:0000256" key="2">
    <source>
        <dbReference type="ARBA" id="ARBA00022840"/>
    </source>
</evidence>
<dbReference type="RefSeq" id="WP_058316723.1">
    <property type="nucleotide sequence ID" value="NZ_CYTO01000024.1"/>
</dbReference>